<reference evidence="5" key="2">
    <citation type="submission" date="2020-09" db="EMBL/GenBank/DDBJ databases">
        <authorList>
            <person name="Sun Q."/>
            <person name="Zhou Y."/>
        </authorList>
    </citation>
    <scope>NUCLEOTIDE SEQUENCE</scope>
    <source>
        <strain evidence="5">CGMCC 1.12698</strain>
    </source>
</reference>
<dbReference type="Pfam" id="PF17853">
    <property type="entry name" value="GGDEF_2"/>
    <property type="match status" value="1"/>
</dbReference>
<dbReference type="RefSeq" id="WP_188387886.1">
    <property type="nucleotide sequence ID" value="NZ_BMFK01000001.1"/>
</dbReference>
<dbReference type="InterPro" id="IPR042070">
    <property type="entry name" value="PucR_C-HTH_sf"/>
</dbReference>
<sequence>MALLSKELAQQIVNRTMNVIHHNINVMDEKGVIIASGEKSRIGTAHEGAILALRRSSRIDIDDKQSKQLQGVKVGTNLLIEFQEKVLGIIGITGDPREVSQFGELMKMTAEMMIEQAYFIHKMEWTNRLKEEFIFSLIYDRNPSYRQVVEYSNTLGIRLDHPWVASLIEVPIEQISSDEQMKRMNLVMNEVTNCCPHTLTAVVDSNYIVLLDDVKLHGNVEERLLSVQHNCEQLLNIRVRIASGKQSTHMKNVHTSYKIAQTTLQIGKILYPEEQVYTFEQLKVQALFYDMHTTWKEEALDESYDYLVKQDKNGELRNTLHAFIEENGELSQVATKLFIHRNTLRYRLNRIYELTGKDPKNIHDLFWLYGAMLRHTFQVAE</sequence>
<evidence type="ECO:0000313" key="6">
    <source>
        <dbReference type="Proteomes" id="UP000605259"/>
    </source>
</evidence>
<evidence type="ECO:0000259" key="4">
    <source>
        <dbReference type="Pfam" id="PF17853"/>
    </source>
</evidence>
<dbReference type="InterPro" id="IPR009057">
    <property type="entry name" value="Homeodomain-like_sf"/>
</dbReference>
<dbReference type="InterPro" id="IPR008599">
    <property type="entry name" value="Diacid_rec"/>
</dbReference>
<comment type="similarity">
    <text evidence="1">Belongs to the CdaR family.</text>
</comment>
<protein>
    <submittedName>
        <fullName evidence="5">CdaR family transcriptional regulator</fullName>
    </submittedName>
</protein>
<dbReference type="Gene3D" id="1.10.10.2840">
    <property type="entry name" value="PucR C-terminal helix-turn-helix domain"/>
    <property type="match status" value="1"/>
</dbReference>
<evidence type="ECO:0000259" key="2">
    <source>
        <dbReference type="Pfam" id="PF05651"/>
    </source>
</evidence>
<dbReference type="EMBL" id="BMFK01000001">
    <property type="protein sequence ID" value="GGE66991.1"/>
    <property type="molecule type" value="Genomic_DNA"/>
</dbReference>
<evidence type="ECO:0000256" key="1">
    <source>
        <dbReference type="ARBA" id="ARBA00006754"/>
    </source>
</evidence>
<comment type="caution">
    <text evidence="5">The sequence shown here is derived from an EMBL/GenBank/DDBJ whole genome shotgun (WGS) entry which is preliminary data.</text>
</comment>
<dbReference type="SUPFAM" id="SSF46689">
    <property type="entry name" value="Homeodomain-like"/>
    <property type="match status" value="1"/>
</dbReference>
<organism evidence="5 6">
    <name type="scientific">Priestia taiwanensis</name>
    <dbReference type="NCBI Taxonomy" id="1347902"/>
    <lineage>
        <taxon>Bacteria</taxon>
        <taxon>Bacillati</taxon>
        <taxon>Bacillota</taxon>
        <taxon>Bacilli</taxon>
        <taxon>Bacillales</taxon>
        <taxon>Bacillaceae</taxon>
        <taxon>Priestia</taxon>
    </lineage>
</organism>
<dbReference type="PANTHER" id="PTHR33744:SF15">
    <property type="entry name" value="CARBOHYDRATE DIACID REGULATOR"/>
    <property type="match status" value="1"/>
</dbReference>
<name>A0A917AQ67_9BACI</name>
<evidence type="ECO:0000313" key="5">
    <source>
        <dbReference type="EMBL" id="GGE66991.1"/>
    </source>
</evidence>
<dbReference type="InterPro" id="IPR025736">
    <property type="entry name" value="PucR_C-HTH_dom"/>
</dbReference>
<gene>
    <name evidence="5" type="primary">sdaR</name>
    <name evidence="5" type="ORF">GCM10007140_16460</name>
</gene>
<feature type="domain" description="CdaR GGDEF-like" evidence="4">
    <location>
        <begin position="147"/>
        <end position="266"/>
    </location>
</feature>
<dbReference type="InterPro" id="IPR041522">
    <property type="entry name" value="CdaR_GGDEF"/>
</dbReference>
<feature type="domain" description="Putative sugar diacid recognition" evidence="2">
    <location>
        <begin position="4"/>
        <end position="136"/>
    </location>
</feature>
<accession>A0A917AQ67</accession>
<keyword evidence="6" id="KW-1185">Reference proteome</keyword>
<evidence type="ECO:0000259" key="3">
    <source>
        <dbReference type="Pfam" id="PF13556"/>
    </source>
</evidence>
<reference evidence="5" key="1">
    <citation type="journal article" date="2014" name="Int. J. Syst. Evol. Microbiol.">
        <title>Complete genome sequence of Corynebacterium casei LMG S-19264T (=DSM 44701T), isolated from a smear-ripened cheese.</title>
        <authorList>
            <consortium name="US DOE Joint Genome Institute (JGI-PGF)"/>
            <person name="Walter F."/>
            <person name="Albersmeier A."/>
            <person name="Kalinowski J."/>
            <person name="Ruckert C."/>
        </authorList>
    </citation>
    <scope>NUCLEOTIDE SEQUENCE</scope>
    <source>
        <strain evidence="5">CGMCC 1.12698</strain>
    </source>
</reference>
<feature type="domain" description="PucR C-terminal helix-turn-helix" evidence="3">
    <location>
        <begin position="316"/>
        <end position="372"/>
    </location>
</feature>
<dbReference type="Pfam" id="PF13556">
    <property type="entry name" value="HTH_30"/>
    <property type="match status" value="1"/>
</dbReference>
<dbReference type="PANTHER" id="PTHR33744">
    <property type="entry name" value="CARBOHYDRATE DIACID REGULATOR"/>
    <property type="match status" value="1"/>
</dbReference>
<dbReference type="Pfam" id="PF05651">
    <property type="entry name" value="Diacid_rec"/>
    <property type="match status" value="1"/>
</dbReference>
<dbReference type="Proteomes" id="UP000605259">
    <property type="component" value="Unassembled WGS sequence"/>
</dbReference>
<dbReference type="AlphaFoldDB" id="A0A917AQ67"/>
<proteinExistence type="inferred from homology"/>
<dbReference type="InterPro" id="IPR051448">
    <property type="entry name" value="CdaR-like_regulators"/>
</dbReference>